<evidence type="ECO:0000313" key="1">
    <source>
        <dbReference type="EMBL" id="AFZ16940.1"/>
    </source>
</evidence>
<protein>
    <submittedName>
        <fullName evidence="1">Uncharacterized protein</fullName>
    </submittedName>
</protein>
<dbReference type="HOGENOM" id="CLU_1004055_0_0_3"/>
<name>K9W970_9CYAN</name>
<dbReference type="Proteomes" id="UP000010471">
    <property type="component" value="Chromosome"/>
</dbReference>
<reference evidence="1 2" key="1">
    <citation type="submission" date="2012-06" db="EMBL/GenBank/DDBJ databases">
        <title>Finished chromosome of genome of Microcoleus sp. PCC 7113.</title>
        <authorList>
            <consortium name="US DOE Joint Genome Institute"/>
            <person name="Gugger M."/>
            <person name="Coursin T."/>
            <person name="Rippka R."/>
            <person name="Tandeau De Marsac N."/>
            <person name="Huntemann M."/>
            <person name="Wei C.-L."/>
            <person name="Han J."/>
            <person name="Detter J.C."/>
            <person name="Han C."/>
            <person name="Tapia R."/>
            <person name="Chen A."/>
            <person name="Kyrpides N."/>
            <person name="Mavromatis K."/>
            <person name="Markowitz V."/>
            <person name="Szeto E."/>
            <person name="Ivanova N."/>
            <person name="Pagani I."/>
            <person name="Pati A."/>
            <person name="Goodwin L."/>
            <person name="Nordberg H.P."/>
            <person name="Cantor M.N."/>
            <person name="Hua S.X."/>
            <person name="Woyke T."/>
            <person name="Kerfeld C.A."/>
        </authorList>
    </citation>
    <scope>NUCLEOTIDE SEQUENCE [LARGE SCALE GENOMIC DNA]</scope>
    <source>
        <strain evidence="1 2">PCC 7113</strain>
    </source>
</reference>
<proteinExistence type="predicted"/>
<evidence type="ECO:0000313" key="2">
    <source>
        <dbReference type="Proteomes" id="UP000010471"/>
    </source>
</evidence>
<dbReference type="eggNOG" id="ENOG5033SRD">
    <property type="taxonomic scope" value="Bacteria"/>
</dbReference>
<dbReference type="KEGG" id="mic:Mic7113_1046"/>
<sequence>MTEQLFIPELKSRTNPMLKNNEKIENKEDNTFLSSLALEVDDIFFSLRKADQIVRRELNILVNQKNQVLKKTLITPINEDKFKKIVLELPPHQILVDEYIVYMLENQNNSIFRLIKEYNEYLEQRNQEIESEDFITLINIDEKLVHYIRQLGAMIYHLNIHLNLLTVLLKNASVVAETQHIAIRESQKVVTDYMVNEWGEQPDDVRFLEITVEEPYAIVTWSIEDLRGDAILLRKEGYWQLMNISSGMFGLKDFDHADVPFDVAQRMLRLHHQKLGY</sequence>
<dbReference type="OrthoDB" id="9835769at2"/>
<dbReference type="RefSeq" id="WP_015181100.1">
    <property type="nucleotide sequence ID" value="NC_019738.1"/>
</dbReference>
<dbReference type="AlphaFoldDB" id="K9W970"/>
<accession>K9W970</accession>
<dbReference type="EMBL" id="CP003630">
    <property type="protein sequence ID" value="AFZ16940.1"/>
    <property type="molecule type" value="Genomic_DNA"/>
</dbReference>
<gene>
    <name evidence="1" type="ORF">Mic7113_1046</name>
</gene>
<organism evidence="1 2">
    <name type="scientific">Allocoleopsis franciscana PCC 7113</name>
    <dbReference type="NCBI Taxonomy" id="1173027"/>
    <lineage>
        <taxon>Bacteria</taxon>
        <taxon>Bacillati</taxon>
        <taxon>Cyanobacteriota</taxon>
        <taxon>Cyanophyceae</taxon>
        <taxon>Coleofasciculales</taxon>
        <taxon>Coleofasciculaceae</taxon>
        <taxon>Allocoleopsis</taxon>
        <taxon>Allocoleopsis franciscana</taxon>
    </lineage>
</organism>
<keyword evidence="2" id="KW-1185">Reference proteome</keyword>